<accession>A0A3G5AJL7</accession>
<evidence type="ECO:0000313" key="2">
    <source>
        <dbReference type="EMBL" id="AYV86681.1"/>
    </source>
</evidence>
<evidence type="ECO:0000256" key="1">
    <source>
        <dbReference type="SAM" id="MobiDB-lite"/>
    </source>
</evidence>
<sequence>MARGNSGGGRSGGGGGRSGGGHGGGGGGHGGGRGGGFGGGRGHGGNSGGNRGRPNGGFNGGQGRNDGRDHFDGRHLPAGFRPFTGRRWTDGDRFRVWWPYDHHRSNYNYNSFYNGYPAYSYYYSSPGPSDFPYMIGQIVFDAQGNSWRLVQIENNHLLWVLIGLGPGSTDTLGEQITTTINNGY</sequence>
<feature type="region of interest" description="Disordered" evidence="1">
    <location>
        <begin position="1"/>
        <end position="73"/>
    </location>
</feature>
<name>A0A3G5AJL7_9VIRU</name>
<protein>
    <submittedName>
        <fullName evidence="2">Uncharacterized protein</fullName>
    </submittedName>
</protein>
<reference evidence="2" key="1">
    <citation type="submission" date="2018-10" db="EMBL/GenBank/DDBJ databases">
        <title>Hidden diversity of soil giant viruses.</title>
        <authorList>
            <person name="Schulz F."/>
            <person name="Alteio L."/>
            <person name="Goudeau D."/>
            <person name="Ryan E.M."/>
            <person name="Malmstrom R.R."/>
            <person name="Blanchard J."/>
            <person name="Woyke T."/>
        </authorList>
    </citation>
    <scope>NUCLEOTIDE SEQUENCE</scope>
    <source>
        <strain evidence="2">SYV1</strain>
    </source>
</reference>
<feature type="compositionally biased region" description="Gly residues" evidence="1">
    <location>
        <begin position="1"/>
        <end position="64"/>
    </location>
</feature>
<gene>
    <name evidence="2" type="ORF">Sylvanvirus6_22</name>
</gene>
<dbReference type="EMBL" id="MK072512">
    <property type="protein sequence ID" value="AYV86681.1"/>
    <property type="molecule type" value="Genomic_DNA"/>
</dbReference>
<proteinExistence type="predicted"/>
<organism evidence="2">
    <name type="scientific">Sylvanvirus sp</name>
    <dbReference type="NCBI Taxonomy" id="2487774"/>
    <lineage>
        <taxon>Viruses</taxon>
    </lineage>
</organism>